<proteinExistence type="predicted"/>
<accession>A0A0A8ZC36</accession>
<dbReference type="EMBL" id="GBRH01265473">
    <property type="protein sequence ID" value="JAD32422.1"/>
    <property type="molecule type" value="Transcribed_RNA"/>
</dbReference>
<dbReference type="AlphaFoldDB" id="A0A0A8ZC36"/>
<protein>
    <submittedName>
        <fullName evidence="1">Uncharacterized protein</fullName>
    </submittedName>
</protein>
<sequence length="46" mass="5069">MSPSFSRNVNVSREPYAALVEAFKGLFSSFKICASIQRCPMKSLVA</sequence>
<evidence type="ECO:0000313" key="1">
    <source>
        <dbReference type="EMBL" id="JAD32422.1"/>
    </source>
</evidence>
<reference evidence="1" key="2">
    <citation type="journal article" date="2015" name="Data Brief">
        <title>Shoot transcriptome of the giant reed, Arundo donax.</title>
        <authorList>
            <person name="Barrero R.A."/>
            <person name="Guerrero F.D."/>
            <person name="Moolhuijzen P."/>
            <person name="Goolsby J.A."/>
            <person name="Tidwell J."/>
            <person name="Bellgard S.E."/>
            <person name="Bellgard M.I."/>
        </authorList>
    </citation>
    <scope>NUCLEOTIDE SEQUENCE</scope>
    <source>
        <tissue evidence="1">Shoot tissue taken approximately 20 cm above the soil surface</tissue>
    </source>
</reference>
<reference evidence="1" key="1">
    <citation type="submission" date="2014-09" db="EMBL/GenBank/DDBJ databases">
        <authorList>
            <person name="Magalhaes I.L.F."/>
            <person name="Oliveira U."/>
            <person name="Santos F.R."/>
            <person name="Vidigal T.H.D.A."/>
            <person name="Brescovit A.D."/>
            <person name="Santos A.J."/>
        </authorList>
    </citation>
    <scope>NUCLEOTIDE SEQUENCE</scope>
    <source>
        <tissue evidence="1">Shoot tissue taken approximately 20 cm above the soil surface</tissue>
    </source>
</reference>
<organism evidence="1">
    <name type="scientific">Arundo donax</name>
    <name type="common">Giant reed</name>
    <name type="synonym">Donax arundinaceus</name>
    <dbReference type="NCBI Taxonomy" id="35708"/>
    <lineage>
        <taxon>Eukaryota</taxon>
        <taxon>Viridiplantae</taxon>
        <taxon>Streptophyta</taxon>
        <taxon>Embryophyta</taxon>
        <taxon>Tracheophyta</taxon>
        <taxon>Spermatophyta</taxon>
        <taxon>Magnoliopsida</taxon>
        <taxon>Liliopsida</taxon>
        <taxon>Poales</taxon>
        <taxon>Poaceae</taxon>
        <taxon>PACMAD clade</taxon>
        <taxon>Arundinoideae</taxon>
        <taxon>Arundineae</taxon>
        <taxon>Arundo</taxon>
    </lineage>
</organism>
<name>A0A0A8ZC36_ARUDO</name>